<evidence type="ECO:0000313" key="3">
    <source>
        <dbReference type="EMBL" id="TJZ54376.1"/>
    </source>
</evidence>
<protein>
    <submittedName>
        <fullName evidence="3">DUF1266 domain-containing protein</fullName>
    </submittedName>
</protein>
<organism evidence="3 4">
    <name type="scientific">Streptomyces piniterrae</name>
    <dbReference type="NCBI Taxonomy" id="2571125"/>
    <lineage>
        <taxon>Bacteria</taxon>
        <taxon>Bacillati</taxon>
        <taxon>Actinomycetota</taxon>
        <taxon>Actinomycetes</taxon>
        <taxon>Kitasatosporales</taxon>
        <taxon>Streptomycetaceae</taxon>
        <taxon>Streptomyces</taxon>
    </lineage>
</organism>
<dbReference type="EMBL" id="SUMB01000004">
    <property type="protein sequence ID" value="TJZ54376.1"/>
    <property type="molecule type" value="Genomic_DNA"/>
</dbReference>
<dbReference type="AlphaFoldDB" id="A0A4U0NJC0"/>
<gene>
    <name evidence="3" type="ORF">FCH28_14650</name>
</gene>
<dbReference type="Proteomes" id="UP000308697">
    <property type="component" value="Unassembled WGS sequence"/>
</dbReference>
<name>A0A4U0NJC0_9ACTN</name>
<proteinExistence type="predicted"/>
<comment type="caution">
    <text evidence="3">The sequence shown here is derived from an EMBL/GenBank/DDBJ whole genome shotgun (WGS) entry which is preliminary data.</text>
</comment>
<feature type="compositionally biased region" description="Low complexity" evidence="1">
    <location>
        <begin position="210"/>
        <end position="236"/>
    </location>
</feature>
<reference evidence="3 4" key="1">
    <citation type="submission" date="2019-04" db="EMBL/GenBank/DDBJ databases">
        <title>Streptomyces piniterrae sp. nov., a heliquinomycin-producing actinomycete isolated from rhizosphere soil of Pinus yunnanensis.</title>
        <authorList>
            <person name="Zhuang X."/>
            <person name="Zhao J."/>
        </authorList>
    </citation>
    <scope>NUCLEOTIDE SEQUENCE [LARGE SCALE GENOMIC DNA]</scope>
    <source>
        <strain evidence="4">jys28</strain>
    </source>
</reference>
<accession>A0A4U0NJC0</accession>
<feature type="domain" description="DUF1266" evidence="2">
    <location>
        <begin position="176"/>
        <end position="396"/>
    </location>
</feature>
<dbReference type="OrthoDB" id="4322331at2"/>
<dbReference type="Pfam" id="PF06889">
    <property type="entry name" value="DUF1266"/>
    <property type="match status" value="1"/>
</dbReference>
<dbReference type="RefSeq" id="WP_136740301.1">
    <property type="nucleotide sequence ID" value="NZ_SUMB01000004.1"/>
</dbReference>
<dbReference type="InterPro" id="IPR009677">
    <property type="entry name" value="DUF1266"/>
</dbReference>
<evidence type="ECO:0000313" key="4">
    <source>
        <dbReference type="Proteomes" id="UP000308697"/>
    </source>
</evidence>
<evidence type="ECO:0000259" key="2">
    <source>
        <dbReference type="Pfam" id="PF06889"/>
    </source>
</evidence>
<feature type="region of interest" description="Disordered" evidence="1">
    <location>
        <begin position="210"/>
        <end position="281"/>
    </location>
</feature>
<sequence length="397" mass="42235">MPPTETERRLCEATARGDWDGQVTAIAGEDLYLAAPQQGQDPLPVYTDPSTGATCIPVLTRGMLPPWHPQQFFDRVSVEELAQDWPNDKWQLAVNPGTPCAVTLLATHAHRAAWMRVRAQVGVRPGGLLATHFGGPLHGPLAHGLACGAPIAVHHSVPWNELGTAFLDHATDAQTLREQWSVVDPASWQQRLDQLLGGQFVPADTEAALRARASAKAGQSGQSGQPGQPEQPGKAKAAAATFEKSEGPAGDADATPKATDASDASGAPAATRPPGIPAPPELVGRYEERFRTDGLLPANGQVVSLVALDYAHAVNLVRWGLGARLCGPQQAELAVQRVGAQAKEAYGSWEEFAAGYALGRLLAFDNGWFGPQYAETVHIHRVLTQDPGSPWRALDFA</sequence>
<keyword evidence="4" id="KW-1185">Reference proteome</keyword>
<evidence type="ECO:0000256" key="1">
    <source>
        <dbReference type="SAM" id="MobiDB-lite"/>
    </source>
</evidence>